<organism evidence="3 4">
    <name type="scientific">Adineta steineri</name>
    <dbReference type="NCBI Taxonomy" id="433720"/>
    <lineage>
        <taxon>Eukaryota</taxon>
        <taxon>Metazoa</taxon>
        <taxon>Spiralia</taxon>
        <taxon>Gnathifera</taxon>
        <taxon>Rotifera</taxon>
        <taxon>Eurotatoria</taxon>
        <taxon>Bdelloidea</taxon>
        <taxon>Adinetida</taxon>
        <taxon>Adinetidae</taxon>
        <taxon>Adineta</taxon>
    </lineage>
</organism>
<dbReference type="EMBL" id="CAJOAY010000352">
    <property type="protein sequence ID" value="CAF3640838.1"/>
    <property type="molecule type" value="Genomic_DNA"/>
</dbReference>
<keyword evidence="1" id="KW-1133">Transmembrane helix</keyword>
<dbReference type="PANTHER" id="PTHR31362">
    <property type="entry name" value="GLYCOSYLTRANSFERASE STELLO1-RELATED"/>
    <property type="match status" value="1"/>
</dbReference>
<sequence length="464" mass="53268">MALGAAIIFLASYIYFSATTKAFVVCTNDSTLHNPQTTEPLVSQHTKQNVTSTKEINQCSSFRLSPVRFLIISLISTLLIVIIPFSSLRQAPSLRSYALNHLNQSISASKPVIISVDNYQLNQSIVIRGKHLCYNNSNNSIMVFIDSKNCFPIELCCDTIVSCHVEGFVFELPTQKQVNITITRIDSSNQNLMTTTVNVNLTRKVLSYWKKNNVALVIHFNQNLYHRLDFLTIYRKLFPIVIFTGPDPHSKVLHCPEGRAGLYAYVCLSRVIKLYPNSTGYLMAHFDLLPIFHNLEKRDLNRIWIPPIAFTDPSKANDWWWPSPYGKKSFDGFYSTLRNSSQNNSLYSKYLDNYMRNAGKNLTSSFSDIFYLPKRFASDWFILTDLMLQNHLFLEIGFAATSLLMTPTTISKEIIQLNGENWSGQDLIISLHDKNNLEYYHRIDHQSKLHQYFVESIVRRSLIN</sequence>
<proteinExistence type="predicted"/>
<feature type="signal peptide" evidence="2">
    <location>
        <begin position="1"/>
        <end position="22"/>
    </location>
</feature>
<protein>
    <submittedName>
        <fullName evidence="3">Uncharacterized protein</fullName>
    </submittedName>
</protein>
<dbReference type="InterPro" id="IPR005049">
    <property type="entry name" value="STL-like"/>
</dbReference>
<feature type="chain" id="PRO_5032571263" evidence="2">
    <location>
        <begin position="23"/>
        <end position="464"/>
    </location>
</feature>
<evidence type="ECO:0000256" key="1">
    <source>
        <dbReference type="SAM" id="Phobius"/>
    </source>
</evidence>
<keyword evidence="1" id="KW-0812">Transmembrane</keyword>
<name>A0A818QIP9_9BILA</name>
<evidence type="ECO:0000256" key="2">
    <source>
        <dbReference type="SAM" id="SignalP"/>
    </source>
</evidence>
<keyword evidence="2" id="KW-0732">Signal</keyword>
<comment type="caution">
    <text evidence="3">The sequence shown here is derived from an EMBL/GenBank/DDBJ whole genome shotgun (WGS) entry which is preliminary data.</text>
</comment>
<keyword evidence="1" id="KW-0472">Membrane</keyword>
<dbReference type="AlphaFoldDB" id="A0A818QIP9"/>
<gene>
    <name evidence="3" type="ORF">OKA104_LOCUS8643</name>
</gene>
<accession>A0A818QIP9</accession>
<feature type="transmembrane region" description="Helical" evidence="1">
    <location>
        <begin position="69"/>
        <end position="88"/>
    </location>
</feature>
<evidence type="ECO:0000313" key="4">
    <source>
        <dbReference type="Proteomes" id="UP000663881"/>
    </source>
</evidence>
<reference evidence="3" key="1">
    <citation type="submission" date="2021-02" db="EMBL/GenBank/DDBJ databases">
        <authorList>
            <person name="Nowell W R."/>
        </authorList>
    </citation>
    <scope>NUCLEOTIDE SEQUENCE</scope>
</reference>
<evidence type="ECO:0000313" key="3">
    <source>
        <dbReference type="EMBL" id="CAF3640838.1"/>
    </source>
</evidence>
<dbReference type="PANTHER" id="PTHR31362:SF0">
    <property type="entry name" value="EXOSTOSIN DOMAIN-CONTAINING PROTEIN-RELATED"/>
    <property type="match status" value="1"/>
</dbReference>
<dbReference type="Proteomes" id="UP000663881">
    <property type="component" value="Unassembled WGS sequence"/>
</dbReference>